<keyword evidence="4 6" id="KW-1133">Transmembrane helix</keyword>
<evidence type="ECO:0000313" key="9">
    <source>
        <dbReference type="Proteomes" id="UP000175989"/>
    </source>
</evidence>
<evidence type="ECO:0000256" key="1">
    <source>
        <dbReference type="ARBA" id="ARBA00004651"/>
    </source>
</evidence>
<gene>
    <name evidence="8" type="ORF">DUPY_37410</name>
</gene>
<accession>A0A1E7WF96</accession>
<keyword evidence="5 6" id="KW-0472">Membrane</keyword>
<evidence type="ECO:0000256" key="4">
    <source>
        <dbReference type="ARBA" id="ARBA00022989"/>
    </source>
</evidence>
<dbReference type="EMBL" id="LROM01000103">
    <property type="protein sequence ID" value="OEZ96996.1"/>
    <property type="molecule type" value="Genomic_DNA"/>
</dbReference>
<keyword evidence="2" id="KW-1003">Cell membrane</keyword>
<feature type="transmembrane region" description="Helical" evidence="6">
    <location>
        <begin position="82"/>
        <end position="102"/>
    </location>
</feature>
<name>A0A1E7WF96_9BURK</name>
<proteinExistence type="predicted"/>
<organism evidence="8 9">
    <name type="scientific">Duganella phyllosphaerae</name>
    <dbReference type="NCBI Taxonomy" id="762836"/>
    <lineage>
        <taxon>Bacteria</taxon>
        <taxon>Pseudomonadati</taxon>
        <taxon>Pseudomonadota</taxon>
        <taxon>Betaproteobacteria</taxon>
        <taxon>Burkholderiales</taxon>
        <taxon>Oxalobacteraceae</taxon>
        <taxon>Telluria group</taxon>
        <taxon>Duganella</taxon>
    </lineage>
</organism>
<evidence type="ECO:0000256" key="5">
    <source>
        <dbReference type="ARBA" id="ARBA00023136"/>
    </source>
</evidence>
<evidence type="ECO:0000256" key="6">
    <source>
        <dbReference type="SAM" id="Phobius"/>
    </source>
</evidence>
<dbReference type="GO" id="GO:0005886">
    <property type="term" value="C:plasma membrane"/>
    <property type="evidence" value="ECO:0007669"/>
    <property type="project" value="UniProtKB-SubCell"/>
</dbReference>
<feature type="domain" description="RDD" evidence="7">
    <location>
        <begin position="2"/>
        <end position="138"/>
    </location>
</feature>
<dbReference type="InterPro" id="IPR010432">
    <property type="entry name" value="RDD"/>
</dbReference>
<dbReference type="InterPro" id="IPR051791">
    <property type="entry name" value="Pra-immunoreactive"/>
</dbReference>
<dbReference type="PANTHER" id="PTHR36115">
    <property type="entry name" value="PROLINE-RICH ANTIGEN HOMOLOG-RELATED"/>
    <property type="match status" value="1"/>
</dbReference>
<dbReference type="PANTHER" id="PTHR36115:SF10">
    <property type="entry name" value="RDD DOMAIN-CONTAINING PROTEIN"/>
    <property type="match status" value="1"/>
</dbReference>
<evidence type="ECO:0000313" key="8">
    <source>
        <dbReference type="EMBL" id="OEZ96996.1"/>
    </source>
</evidence>
<dbReference type="PATRIC" id="fig|762836.4.peg.3859"/>
<keyword evidence="3 6" id="KW-0812">Transmembrane</keyword>
<comment type="subcellular location">
    <subcellularLocation>
        <location evidence="1">Cell membrane</location>
        <topology evidence="1">Multi-pass membrane protein</topology>
    </subcellularLocation>
</comment>
<reference evidence="9" key="1">
    <citation type="journal article" date="2016" name="Front. Microbiol.">
        <title>Molecular Keys to the Janthinobacterium and Duganella spp. Interaction with the Plant Pathogen Fusarium graminearum.</title>
        <authorList>
            <person name="Haack F.S."/>
            <person name="Poehlein A."/>
            <person name="Kroger C."/>
            <person name="Voigt C.A."/>
            <person name="Piepenbring M."/>
            <person name="Bode H.B."/>
            <person name="Daniel R."/>
            <person name="Schafer W."/>
            <person name="Streit W.R."/>
        </authorList>
    </citation>
    <scope>NUCLEOTIDE SEQUENCE [LARGE SCALE GENOMIC DNA]</scope>
    <source>
        <strain evidence="9">T54</strain>
    </source>
</reference>
<evidence type="ECO:0000256" key="3">
    <source>
        <dbReference type="ARBA" id="ARBA00022692"/>
    </source>
</evidence>
<dbReference type="AlphaFoldDB" id="A0A1E7WF96"/>
<dbReference type="Proteomes" id="UP000175989">
    <property type="component" value="Unassembled WGS sequence"/>
</dbReference>
<sequence length="158" mass="18099">MVYEFLLAFAVLFLPFLIFEMLTGASHAPLVEHLRQVLAFVVLGIYFVHQWTRKGQTLAMRTWRLRLIHPGHERVAPRVAMLRYLLCWLWVLPAVIVCGVFGLQHWQALGTVLAGILLWSLTALLDKDRQFLHDRLAGTRLVQLPAPPKKHKTPVHPG</sequence>
<keyword evidence="9" id="KW-1185">Reference proteome</keyword>
<dbReference type="Pfam" id="PF06271">
    <property type="entry name" value="RDD"/>
    <property type="match status" value="1"/>
</dbReference>
<feature type="transmembrane region" description="Helical" evidence="6">
    <location>
        <begin position="108"/>
        <end position="125"/>
    </location>
</feature>
<comment type="caution">
    <text evidence="8">The sequence shown here is derived from an EMBL/GenBank/DDBJ whole genome shotgun (WGS) entry which is preliminary data.</text>
</comment>
<evidence type="ECO:0000256" key="2">
    <source>
        <dbReference type="ARBA" id="ARBA00022475"/>
    </source>
</evidence>
<feature type="transmembrane region" description="Helical" evidence="6">
    <location>
        <begin position="34"/>
        <end position="52"/>
    </location>
</feature>
<evidence type="ECO:0000259" key="7">
    <source>
        <dbReference type="Pfam" id="PF06271"/>
    </source>
</evidence>
<protein>
    <submittedName>
        <fullName evidence="8">RDD family protein</fullName>
    </submittedName>
</protein>